<evidence type="ECO:0000313" key="2">
    <source>
        <dbReference type="Proteomes" id="UP001390669"/>
    </source>
</evidence>
<reference evidence="1 2" key="1">
    <citation type="submission" date="2024-01" db="EMBL/GenBank/DDBJ databases">
        <title>The diversity of rhizobia nodulating Mimosa spp. in eleven states of Brazil covering several biomes is determined by host plant, location, and edaphic factors.</title>
        <authorList>
            <person name="Rouws L."/>
            <person name="Barauna A."/>
            <person name="Beukes C."/>
            <person name="De Faria S.M."/>
            <person name="Gross E."/>
            <person name="Dos Reis Junior F.B."/>
            <person name="Simon M."/>
            <person name="Maluk M."/>
            <person name="Odee D.W."/>
            <person name="Kenicer G."/>
            <person name="Young J.P.W."/>
            <person name="Reis V.M."/>
            <person name="Zilli J."/>
            <person name="James E.K."/>
        </authorList>
    </citation>
    <scope>NUCLEOTIDE SEQUENCE [LARGE SCALE GENOMIC DNA]</scope>
    <source>
        <strain evidence="1 2">JPY164</strain>
    </source>
</reference>
<sequence>LYDAQSFRYLPPLAGVARQPYFRESDGELITQPGYDKTAQRFGVFDARQFVIPDPTPDAARAALSLLEGLLTEFHFVAATDKAAALSAIFTGTVRPTLPYAPAYHVRAQVFGSGKTYLCELIGAFAGPGGNT</sequence>
<keyword evidence="2" id="KW-1185">Reference proteome</keyword>
<protein>
    <submittedName>
        <fullName evidence="1">Uncharacterized protein</fullName>
    </submittedName>
</protein>
<evidence type="ECO:0000313" key="1">
    <source>
        <dbReference type="EMBL" id="MEM5453211.1"/>
    </source>
</evidence>
<feature type="non-terminal residue" evidence="1">
    <location>
        <position position="1"/>
    </location>
</feature>
<accession>A0ABU9SPE9</accession>
<organism evidence="1 2">
    <name type="scientific">Paraburkholderia guartelaensis</name>
    <dbReference type="NCBI Taxonomy" id="2546446"/>
    <lineage>
        <taxon>Bacteria</taxon>
        <taxon>Pseudomonadati</taxon>
        <taxon>Pseudomonadota</taxon>
        <taxon>Betaproteobacteria</taxon>
        <taxon>Burkholderiales</taxon>
        <taxon>Burkholderiaceae</taxon>
        <taxon>Paraburkholderia</taxon>
    </lineage>
</organism>
<name>A0ABU9SPE9_9BURK</name>
<proteinExistence type="predicted"/>
<feature type="non-terminal residue" evidence="1">
    <location>
        <position position="132"/>
    </location>
</feature>
<gene>
    <name evidence="1" type="ORF">VSR33_38210</name>
</gene>
<dbReference type="EMBL" id="JAYMRW010000062">
    <property type="protein sequence ID" value="MEM5453211.1"/>
    <property type="molecule type" value="Genomic_DNA"/>
</dbReference>
<dbReference type="Proteomes" id="UP001390669">
    <property type="component" value="Unassembled WGS sequence"/>
</dbReference>
<comment type="caution">
    <text evidence="1">The sequence shown here is derived from an EMBL/GenBank/DDBJ whole genome shotgun (WGS) entry which is preliminary data.</text>
</comment>